<dbReference type="RefSeq" id="XP_033595516.1">
    <property type="nucleotide sequence ID" value="XM_033749142.1"/>
</dbReference>
<accession>A0A6A6VSD5</accession>
<dbReference type="OrthoDB" id="3219649at2759"/>
<name>A0A6A6VSD5_9PEZI</name>
<dbReference type="EMBL" id="ML996588">
    <property type="protein sequence ID" value="KAF2753065.1"/>
    <property type="molecule type" value="Genomic_DNA"/>
</dbReference>
<dbReference type="GeneID" id="54490196"/>
<evidence type="ECO:0008006" key="3">
    <source>
        <dbReference type="Google" id="ProtNLM"/>
    </source>
</evidence>
<evidence type="ECO:0000313" key="2">
    <source>
        <dbReference type="Proteomes" id="UP000799437"/>
    </source>
</evidence>
<keyword evidence="2" id="KW-1185">Reference proteome</keyword>
<dbReference type="Proteomes" id="UP000799437">
    <property type="component" value="Unassembled WGS sequence"/>
</dbReference>
<proteinExistence type="predicted"/>
<sequence length="145" mass="15481">MPLIHYTTPIEQRSGSPLTQAQAEARLQPQGISAISSGGCTDKTNPKCTSYAGILSGTVDGAITLKGACGCDITITGGTETGHAGGTYSHANGYKFDFRKNTALNNYVTQTFTRIADRGDGYPQWKSAAGNIYCDEGNHWDVTYY</sequence>
<dbReference type="AlphaFoldDB" id="A0A6A6VSD5"/>
<reference evidence="1" key="1">
    <citation type="journal article" date="2020" name="Stud. Mycol.">
        <title>101 Dothideomycetes genomes: a test case for predicting lifestyles and emergence of pathogens.</title>
        <authorList>
            <person name="Haridas S."/>
            <person name="Albert R."/>
            <person name="Binder M."/>
            <person name="Bloem J."/>
            <person name="Labutti K."/>
            <person name="Salamov A."/>
            <person name="Andreopoulos B."/>
            <person name="Baker S."/>
            <person name="Barry K."/>
            <person name="Bills G."/>
            <person name="Bluhm B."/>
            <person name="Cannon C."/>
            <person name="Castanera R."/>
            <person name="Culley D."/>
            <person name="Daum C."/>
            <person name="Ezra D."/>
            <person name="Gonzalez J."/>
            <person name="Henrissat B."/>
            <person name="Kuo A."/>
            <person name="Liang C."/>
            <person name="Lipzen A."/>
            <person name="Lutzoni F."/>
            <person name="Magnuson J."/>
            <person name="Mondo S."/>
            <person name="Nolan M."/>
            <person name="Ohm R."/>
            <person name="Pangilinan J."/>
            <person name="Park H.-J."/>
            <person name="Ramirez L."/>
            <person name="Alfaro M."/>
            <person name="Sun H."/>
            <person name="Tritt A."/>
            <person name="Yoshinaga Y."/>
            <person name="Zwiers L.-H."/>
            <person name="Turgeon B."/>
            <person name="Goodwin S."/>
            <person name="Spatafora J."/>
            <person name="Crous P."/>
            <person name="Grigoriev I."/>
        </authorList>
    </citation>
    <scope>NUCLEOTIDE SEQUENCE</scope>
    <source>
        <strain evidence="1">CBS 121739</strain>
    </source>
</reference>
<gene>
    <name evidence="1" type="ORF">EJ05DRAFT_533818</name>
</gene>
<protein>
    <recommendedName>
        <fullName evidence="3">Peptidoglycan-binding domain 1 protein</fullName>
    </recommendedName>
</protein>
<evidence type="ECO:0000313" key="1">
    <source>
        <dbReference type="EMBL" id="KAF2753065.1"/>
    </source>
</evidence>
<organism evidence="1 2">
    <name type="scientific">Pseudovirgaria hyperparasitica</name>
    <dbReference type="NCBI Taxonomy" id="470096"/>
    <lineage>
        <taxon>Eukaryota</taxon>
        <taxon>Fungi</taxon>
        <taxon>Dikarya</taxon>
        <taxon>Ascomycota</taxon>
        <taxon>Pezizomycotina</taxon>
        <taxon>Dothideomycetes</taxon>
        <taxon>Dothideomycetes incertae sedis</taxon>
        <taxon>Acrospermales</taxon>
        <taxon>Acrospermaceae</taxon>
        <taxon>Pseudovirgaria</taxon>
    </lineage>
</organism>